<dbReference type="EnsemblMetazoa" id="AATE009162-RA">
    <property type="protein sequence ID" value="AATE009162-PA.1"/>
    <property type="gene ID" value="AATE009162"/>
</dbReference>
<dbReference type="AlphaFoldDB" id="A0A182J0S2"/>
<evidence type="ECO:0000313" key="1">
    <source>
        <dbReference type="EnsemblMetazoa" id="AATE009162-PA.1"/>
    </source>
</evidence>
<protein>
    <submittedName>
        <fullName evidence="1">Uncharacterized protein</fullName>
    </submittedName>
</protein>
<name>A0A182J0S2_ANOAO</name>
<dbReference type="VEuPathDB" id="VectorBase:AATE009162"/>
<reference evidence="1" key="1">
    <citation type="submission" date="2022-08" db="UniProtKB">
        <authorList>
            <consortium name="EnsemblMetazoa"/>
        </authorList>
    </citation>
    <scope>IDENTIFICATION</scope>
    <source>
        <strain evidence="1">EBRO</strain>
    </source>
</reference>
<proteinExistence type="predicted"/>
<organism evidence="1">
    <name type="scientific">Anopheles atroparvus</name>
    <name type="common">European mosquito</name>
    <dbReference type="NCBI Taxonomy" id="41427"/>
    <lineage>
        <taxon>Eukaryota</taxon>
        <taxon>Metazoa</taxon>
        <taxon>Ecdysozoa</taxon>
        <taxon>Arthropoda</taxon>
        <taxon>Hexapoda</taxon>
        <taxon>Insecta</taxon>
        <taxon>Pterygota</taxon>
        <taxon>Neoptera</taxon>
        <taxon>Endopterygota</taxon>
        <taxon>Diptera</taxon>
        <taxon>Nematocera</taxon>
        <taxon>Culicoidea</taxon>
        <taxon>Culicidae</taxon>
        <taxon>Anophelinae</taxon>
        <taxon>Anopheles</taxon>
    </lineage>
</organism>
<sequence>MHKRVKQSPGEETVIAADKTGTNVTDSTDDSGCIKAVTGSLFPACNPESGVSGPNFPSASVASCCDAPLCNNSRKCIVRQKSQKIVLAPSSGEDHVYHIYGKNIYRLET</sequence>
<accession>A0A182J0S2</accession>